<evidence type="ECO:0000313" key="1">
    <source>
        <dbReference type="EMBL" id="SNT05800.1"/>
    </source>
</evidence>
<keyword evidence="2" id="KW-1185">Reference proteome</keyword>
<dbReference type="AlphaFoldDB" id="A0A239JIZ6"/>
<accession>A0A239JIZ6</accession>
<dbReference type="Proteomes" id="UP000198393">
    <property type="component" value="Unassembled WGS sequence"/>
</dbReference>
<protein>
    <submittedName>
        <fullName evidence="1">Uncharacterized protein</fullName>
    </submittedName>
</protein>
<gene>
    <name evidence="1" type="ORF">SAMN05421640_2199</name>
</gene>
<dbReference type="EMBL" id="FZPD01000003">
    <property type="protein sequence ID" value="SNT05800.1"/>
    <property type="molecule type" value="Genomic_DNA"/>
</dbReference>
<reference evidence="1 2" key="1">
    <citation type="submission" date="2017-06" db="EMBL/GenBank/DDBJ databases">
        <authorList>
            <person name="Kim H.J."/>
            <person name="Triplett B.A."/>
        </authorList>
    </citation>
    <scope>NUCLEOTIDE SEQUENCE [LARGE SCALE GENOMIC DNA]</scope>
    <source>
        <strain evidence="1 2">DSM 19307</strain>
    </source>
</reference>
<evidence type="ECO:0000313" key="2">
    <source>
        <dbReference type="Proteomes" id="UP000198393"/>
    </source>
</evidence>
<sequence>MEFTTGKAINLNYYEYSKSSYHMVVMGRLFLSKNRIGK</sequence>
<name>A0A239JIZ6_EKHLU</name>
<organism evidence="1 2">
    <name type="scientific">Ekhidna lutea</name>
    <dbReference type="NCBI Taxonomy" id="447679"/>
    <lineage>
        <taxon>Bacteria</taxon>
        <taxon>Pseudomonadati</taxon>
        <taxon>Bacteroidota</taxon>
        <taxon>Cytophagia</taxon>
        <taxon>Cytophagales</taxon>
        <taxon>Reichenbachiellaceae</taxon>
        <taxon>Ekhidna</taxon>
    </lineage>
</organism>
<proteinExistence type="predicted"/>